<evidence type="ECO:0008006" key="3">
    <source>
        <dbReference type="Google" id="ProtNLM"/>
    </source>
</evidence>
<keyword evidence="1" id="KW-0175">Coiled coil</keyword>
<feature type="coiled-coil region" evidence="1">
    <location>
        <begin position="16"/>
        <end position="80"/>
    </location>
</feature>
<dbReference type="AlphaFoldDB" id="A0A3B1BWJ6"/>
<evidence type="ECO:0000256" key="1">
    <source>
        <dbReference type="SAM" id="Coils"/>
    </source>
</evidence>
<proteinExistence type="predicted"/>
<dbReference type="Gene3D" id="1.20.5.340">
    <property type="match status" value="1"/>
</dbReference>
<evidence type="ECO:0000313" key="2">
    <source>
        <dbReference type="EMBL" id="VAX18871.1"/>
    </source>
</evidence>
<name>A0A3B1BWJ6_9ZZZZ</name>
<protein>
    <recommendedName>
        <fullName evidence="3">Cell division protein ZapB</fullName>
    </recommendedName>
</protein>
<accession>A0A3B1BWJ6</accession>
<gene>
    <name evidence="2" type="ORF">MNBD_NITROSPINAE01-1715</name>
</gene>
<sequence length="91" mass="10619">MQGRLANGKAMDFSHLDRASKNLDRLLEYVSTLKQENRALKRKLEERSGQVIPKEITEEREKLITERERVRGRLENILETLDNALAVEKTK</sequence>
<reference evidence="2" key="1">
    <citation type="submission" date="2018-06" db="EMBL/GenBank/DDBJ databases">
        <authorList>
            <person name="Zhirakovskaya E."/>
        </authorList>
    </citation>
    <scope>NUCLEOTIDE SEQUENCE</scope>
</reference>
<dbReference type="EMBL" id="UOGC01000081">
    <property type="protein sequence ID" value="VAX18871.1"/>
    <property type="molecule type" value="Genomic_DNA"/>
</dbReference>
<organism evidence="2">
    <name type="scientific">hydrothermal vent metagenome</name>
    <dbReference type="NCBI Taxonomy" id="652676"/>
    <lineage>
        <taxon>unclassified sequences</taxon>
        <taxon>metagenomes</taxon>
        <taxon>ecological metagenomes</taxon>
    </lineage>
</organism>